<dbReference type="InterPro" id="IPR029041">
    <property type="entry name" value="FAD-linked_oxidoreductase-like"/>
</dbReference>
<dbReference type="Pfam" id="PF01619">
    <property type="entry name" value="Pro_dh"/>
    <property type="match status" value="1"/>
</dbReference>
<gene>
    <name evidence="3" type="ORF">SAMN04488096_102220</name>
</gene>
<feature type="domain" description="Proline dehydrogenase" evidence="2">
    <location>
        <begin position="93"/>
        <end position="387"/>
    </location>
</feature>
<evidence type="ECO:0000256" key="1">
    <source>
        <dbReference type="ARBA" id="ARBA00023002"/>
    </source>
</evidence>
<dbReference type="STRING" id="579105.SAMN04488096_102220"/>
<evidence type="ECO:0000313" key="3">
    <source>
        <dbReference type="EMBL" id="SHI52218.1"/>
    </source>
</evidence>
<name>A0A1M6BUP1_9FLAO</name>
<organism evidence="3 4">
    <name type="scientific">Mesonia phycicola</name>
    <dbReference type="NCBI Taxonomy" id="579105"/>
    <lineage>
        <taxon>Bacteria</taxon>
        <taxon>Pseudomonadati</taxon>
        <taxon>Bacteroidota</taxon>
        <taxon>Flavobacteriia</taxon>
        <taxon>Flavobacteriales</taxon>
        <taxon>Flavobacteriaceae</taxon>
        <taxon>Mesonia</taxon>
    </lineage>
</organism>
<protein>
    <submittedName>
        <fullName evidence="3">L-proline dehydrogenase</fullName>
    </submittedName>
</protein>
<dbReference type="AlphaFoldDB" id="A0A1M6BUP1"/>
<dbReference type="Proteomes" id="UP000184225">
    <property type="component" value="Unassembled WGS sequence"/>
</dbReference>
<reference evidence="3 4" key="1">
    <citation type="submission" date="2016-11" db="EMBL/GenBank/DDBJ databases">
        <authorList>
            <person name="Jaros S."/>
            <person name="Januszkiewicz K."/>
            <person name="Wedrychowicz H."/>
        </authorList>
    </citation>
    <scope>NUCLEOTIDE SEQUENCE [LARGE SCALE GENOMIC DNA]</scope>
    <source>
        <strain evidence="3 4">DSM 21425</strain>
    </source>
</reference>
<sequence>MLFQNLYLRKIQQSMVTKIFNNTKRAFALKSDKELKKALFIFGMMNKPALVAIGTRVTNLAIKLNLPVDGLIRKTIFEMFCGGISMKDCEPVMEKMYQMHVHSVLDFSKEGEEAEEVFDKTLEIKKDIVKFANGKKQISFTVFKPTGIGRFEIWEKVSAKEELSKKEQEEWERVRNRVDEICKLAYNLDTKILADAEESWMQDAADDLLEEMMEKYNKEKVIVYNTLQCYRWDRLQYIKDLHKRAKNKGFKVGAKIVRGAYMEKENARAEKMGYPTPICEDKEATDVNFNAVLYYAMQNLEDIWLYIGTHNEVSTYLTMQLMDEKGIDQRDDRIWFSQLFGMSDHITFNLALNGFNAAKLVPFGPVKDVIPYLIRRAQENSSVKGQTGRELALLREEKDRRDGNFTKTIA</sequence>
<accession>A0A1M6BUP1</accession>
<dbReference type="InterPro" id="IPR002872">
    <property type="entry name" value="Proline_DH_dom"/>
</dbReference>
<dbReference type="GO" id="GO:0004657">
    <property type="term" value="F:proline dehydrogenase activity"/>
    <property type="evidence" value="ECO:0007669"/>
    <property type="project" value="InterPro"/>
</dbReference>
<keyword evidence="4" id="KW-1185">Reference proteome</keyword>
<dbReference type="InterPro" id="IPR015659">
    <property type="entry name" value="Proline_oxidase"/>
</dbReference>
<dbReference type="PANTHER" id="PTHR13914">
    <property type="entry name" value="PROLINE OXIDASE"/>
    <property type="match status" value="1"/>
</dbReference>
<proteinExistence type="predicted"/>
<dbReference type="GO" id="GO:0010133">
    <property type="term" value="P:L-proline catabolic process to L-glutamate"/>
    <property type="evidence" value="ECO:0007669"/>
    <property type="project" value="TreeGrafter"/>
</dbReference>
<evidence type="ECO:0000313" key="4">
    <source>
        <dbReference type="Proteomes" id="UP000184225"/>
    </source>
</evidence>
<evidence type="ECO:0000259" key="2">
    <source>
        <dbReference type="Pfam" id="PF01619"/>
    </source>
</evidence>
<dbReference type="Gene3D" id="3.20.20.220">
    <property type="match status" value="1"/>
</dbReference>
<dbReference type="EMBL" id="FQYY01000002">
    <property type="protein sequence ID" value="SHI52218.1"/>
    <property type="molecule type" value="Genomic_DNA"/>
</dbReference>
<dbReference type="GO" id="GO:0071949">
    <property type="term" value="F:FAD binding"/>
    <property type="evidence" value="ECO:0007669"/>
    <property type="project" value="TreeGrafter"/>
</dbReference>
<dbReference type="PANTHER" id="PTHR13914:SF0">
    <property type="entry name" value="PROLINE DEHYDROGENASE 1, MITOCHONDRIAL"/>
    <property type="match status" value="1"/>
</dbReference>
<keyword evidence="1" id="KW-0560">Oxidoreductase</keyword>
<dbReference type="SUPFAM" id="SSF51730">
    <property type="entry name" value="FAD-linked oxidoreductase"/>
    <property type="match status" value="1"/>
</dbReference>